<gene>
    <name evidence="1" type="ordered locus">MTR_1g019285</name>
</gene>
<keyword evidence="3" id="KW-1185">Reference proteome</keyword>
<dbReference type="Proteomes" id="UP000002051">
    <property type="component" value="Unassembled WGS sequence"/>
</dbReference>
<reference evidence="1 3" key="2">
    <citation type="journal article" date="2014" name="BMC Genomics">
        <title>An improved genome release (version Mt4.0) for the model legume Medicago truncatula.</title>
        <authorList>
            <person name="Tang H."/>
            <person name="Krishnakumar V."/>
            <person name="Bidwell S."/>
            <person name="Rosen B."/>
            <person name="Chan A."/>
            <person name="Zhou S."/>
            <person name="Gentzbittel L."/>
            <person name="Childs K.L."/>
            <person name="Yandell M."/>
            <person name="Gundlach H."/>
            <person name="Mayer K.F."/>
            <person name="Schwartz D.C."/>
            <person name="Town C.D."/>
        </authorList>
    </citation>
    <scope>GENOME REANNOTATION</scope>
    <source>
        <strain evidence="1">A17</strain>
        <strain evidence="2 3">cv. Jemalong A17</strain>
    </source>
</reference>
<dbReference type="AlphaFoldDB" id="A0A072VF13"/>
<protein>
    <submittedName>
        <fullName evidence="1 2">Uncharacterized protein</fullName>
    </submittedName>
</protein>
<dbReference type="EnsemblPlants" id="KEH40033">
    <property type="protein sequence ID" value="KEH40033"/>
    <property type="gene ID" value="MTR_1g019285"/>
</dbReference>
<dbReference type="EMBL" id="CM001217">
    <property type="protein sequence ID" value="KEH40033.1"/>
    <property type="molecule type" value="Genomic_DNA"/>
</dbReference>
<evidence type="ECO:0000313" key="2">
    <source>
        <dbReference type="EnsemblPlants" id="KEH40033"/>
    </source>
</evidence>
<evidence type="ECO:0000313" key="1">
    <source>
        <dbReference type="EMBL" id="KEH40033.1"/>
    </source>
</evidence>
<dbReference type="HOGENOM" id="CLU_3035319_0_0_1"/>
<organism evidence="1 3">
    <name type="scientific">Medicago truncatula</name>
    <name type="common">Barrel medic</name>
    <name type="synonym">Medicago tribuloides</name>
    <dbReference type="NCBI Taxonomy" id="3880"/>
    <lineage>
        <taxon>Eukaryota</taxon>
        <taxon>Viridiplantae</taxon>
        <taxon>Streptophyta</taxon>
        <taxon>Embryophyta</taxon>
        <taxon>Tracheophyta</taxon>
        <taxon>Spermatophyta</taxon>
        <taxon>Magnoliopsida</taxon>
        <taxon>eudicotyledons</taxon>
        <taxon>Gunneridae</taxon>
        <taxon>Pentapetalae</taxon>
        <taxon>rosids</taxon>
        <taxon>fabids</taxon>
        <taxon>Fabales</taxon>
        <taxon>Fabaceae</taxon>
        <taxon>Papilionoideae</taxon>
        <taxon>50 kb inversion clade</taxon>
        <taxon>NPAAA clade</taxon>
        <taxon>Hologalegina</taxon>
        <taxon>IRL clade</taxon>
        <taxon>Trifolieae</taxon>
        <taxon>Medicago</taxon>
    </lineage>
</organism>
<evidence type="ECO:0000313" key="3">
    <source>
        <dbReference type="Proteomes" id="UP000002051"/>
    </source>
</evidence>
<sequence length="55" mass="6399">MEGAELNRFTFATSESSKDGHFLPEQRLAEDIFKLCFCIYQAREQNSNGWLIEIN</sequence>
<accession>A0A072VF13</accession>
<reference evidence="2" key="3">
    <citation type="submission" date="2015-04" db="UniProtKB">
        <authorList>
            <consortium name="EnsemblPlants"/>
        </authorList>
    </citation>
    <scope>IDENTIFICATION</scope>
    <source>
        <strain evidence="2">cv. Jemalong A17</strain>
    </source>
</reference>
<name>A0A072VF13_MEDTR</name>
<reference evidence="1 3" key="1">
    <citation type="journal article" date="2011" name="Nature">
        <title>The Medicago genome provides insight into the evolution of rhizobial symbioses.</title>
        <authorList>
            <person name="Young N.D."/>
            <person name="Debelle F."/>
            <person name="Oldroyd G.E."/>
            <person name="Geurts R."/>
            <person name="Cannon S.B."/>
            <person name="Udvardi M.K."/>
            <person name="Benedito V.A."/>
            <person name="Mayer K.F."/>
            <person name="Gouzy J."/>
            <person name="Schoof H."/>
            <person name="Van de Peer Y."/>
            <person name="Proost S."/>
            <person name="Cook D.R."/>
            <person name="Meyers B.C."/>
            <person name="Spannagl M."/>
            <person name="Cheung F."/>
            <person name="De Mita S."/>
            <person name="Krishnakumar V."/>
            <person name="Gundlach H."/>
            <person name="Zhou S."/>
            <person name="Mudge J."/>
            <person name="Bharti A.K."/>
            <person name="Murray J.D."/>
            <person name="Naoumkina M.A."/>
            <person name="Rosen B."/>
            <person name="Silverstein K.A."/>
            <person name="Tang H."/>
            <person name="Rombauts S."/>
            <person name="Zhao P.X."/>
            <person name="Zhou P."/>
            <person name="Barbe V."/>
            <person name="Bardou P."/>
            <person name="Bechner M."/>
            <person name="Bellec A."/>
            <person name="Berger A."/>
            <person name="Berges H."/>
            <person name="Bidwell S."/>
            <person name="Bisseling T."/>
            <person name="Choisne N."/>
            <person name="Couloux A."/>
            <person name="Denny R."/>
            <person name="Deshpande S."/>
            <person name="Dai X."/>
            <person name="Doyle J.J."/>
            <person name="Dudez A.M."/>
            <person name="Farmer A.D."/>
            <person name="Fouteau S."/>
            <person name="Franken C."/>
            <person name="Gibelin C."/>
            <person name="Gish J."/>
            <person name="Goldstein S."/>
            <person name="Gonzalez A.J."/>
            <person name="Green P.J."/>
            <person name="Hallab A."/>
            <person name="Hartog M."/>
            <person name="Hua A."/>
            <person name="Humphray S.J."/>
            <person name="Jeong D.H."/>
            <person name="Jing Y."/>
            <person name="Jocker A."/>
            <person name="Kenton S.M."/>
            <person name="Kim D.J."/>
            <person name="Klee K."/>
            <person name="Lai H."/>
            <person name="Lang C."/>
            <person name="Lin S."/>
            <person name="Macmil S.L."/>
            <person name="Magdelenat G."/>
            <person name="Matthews L."/>
            <person name="McCorrison J."/>
            <person name="Monaghan E.L."/>
            <person name="Mun J.H."/>
            <person name="Najar F.Z."/>
            <person name="Nicholson C."/>
            <person name="Noirot C."/>
            <person name="O'Bleness M."/>
            <person name="Paule C.R."/>
            <person name="Poulain J."/>
            <person name="Prion F."/>
            <person name="Qin B."/>
            <person name="Qu C."/>
            <person name="Retzel E.F."/>
            <person name="Riddle C."/>
            <person name="Sallet E."/>
            <person name="Samain S."/>
            <person name="Samson N."/>
            <person name="Sanders I."/>
            <person name="Saurat O."/>
            <person name="Scarpelli C."/>
            <person name="Schiex T."/>
            <person name="Segurens B."/>
            <person name="Severin A.J."/>
            <person name="Sherrier D.J."/>
            <person name="Shi R."/>
            <person name="Sims S."/>
            <person name="Singer S.R."/>
            <person name="Sinharoy S."/>
            <person name="Sterck L."/>
            <person name="Viollet A."/>
            <person name="Wang B.B."/>
            <person name="Wang K."/>
            <person name="Wang M."/>
            <person name="Wang X."/>
            <person name="Warfsmann J."/>
            <person name="Weissenbach J."/>
            <person name="White D.D."/>
            <person name="White J.D."/>
            <person name="Wiley G.B."/>
            <person name="Wincker P."/>
            <person name="Xing Y."/>
            <person name="Yang L."/>
            <person name="Yao Z."/>
            <person name="Ying F."/>
            <person name="Zhai J."/>
            <person name="Zhou L."/>
            <person name="Zuber A."/>
            <person name="Denarie J."/>
            <person name="Dixon R.A."/>
            <person name="May G.D."/>
            <person name="Schwartz D.C."/>
            <person name="Rogers J."/>
            <person name="Quetier F."/>
            <person name="Town C.D."/>
            <person name="Roe B.A."/>
        </authorList>
    </citation>
    <scope>NUCLEOTIDE SEQUENCE [LARGE SCALE GENOMIC DNA]</scope>
    <source>
        <strain evidence="1">A17</strain>
        <strain evidence="2 3">cv. Jemalong A17</strain>
    </source>
</reference>
<proteinExistence type="predicted"/>